<feature type="transmembrane region" description="Helical" evidence="6">
    <location>
        <begin position="105"/>
        <end position="126"/>
    </location>
</feature>
<evidence type="ECO:0000256" key="2">
    <source>
        <dbReference type="ARBA" id="ARBA00022475"/>
    </source>
</evidence>
<dbReference type="NCBIfam" id="NF041503">
    <property type="entry name" value="WZX_like"/>
    <property type="match status" value="1"/>
</dbReference>
<comment type="subcellular location">
    <subcellularLocation>
        <location evidence="1">Cell membrane</location>
        <topology evidence="1">Multi-pass membrane protein</topology>
    </subcellularLocation>
</comment>
<evidence type="ECO:0000256" key="5">
    <source>
        <dbReference type="ARBA" id="ARBA00023136"/>
    </source>
</evidence>
<keyword evidence="2" id="KW-1003">Cell membrane</keyword>
<evidence type="ECO:0000256" key="3">
    <source>
        <dbReference type="ARBA" id="ARBA00022692"/>
    </source>
</evidence>
<feature type="transmembrane region" description="Helical" evidence="6">
    <location>
        <begin position="360"/>
        <end position="381"/>
    </location>
</feature>
<evidence type="ECO:0000256" key="1">
    <source>
        <dbReference type="ARBA" id="ARBA00004651"/>
    </source>
</evidence>
<feature type="transmembrane region" description="Helical" evidence="6">
    <location>
        <begin position="138"/>
        <end position="158"/>
    </location>
</feature>
<dbReference type="InterPro" id="IPR048122">
    <property type="entry name" value="WZX-like"/>
</dbReference>
<gene>
    <name evidence="7" type="ORF">ELLFYP34_01033</name>
</gene>
<reference evidence="7" key="1">
    <citation type="submission" date="2019-11" db="EMBL/GenBank/DDBJ databases">
        <authorList>
            <person name="Feng L."/>
        </authorList>
    </citation>
    <scope>NUCLEOTIDE SEQUENCE</scope>
    <source>
        <strain evidence="7">ElimosumLFYP34</strain>
    </source>
</reference>
<feature type="transmembrane region" description="Helical" evidence="6">
    <location>
        <begin position="393"/>
        <end position="411"/>
    </location>
</feature>
<organism evidence="7">
    <name type="scientific">Eubacterium limosum</name>
    <dbReference type="NCBI Taxonomy" id="1736"/>
    <lineage>
        <taxon>Bacteria</taxon>
        <taxon>Bacillati</taxon>
        <taxon>Bacillota</taxon>
        <taxon>Clostridia</taxon>
        <taxon>Eubacteriales</taxon>
        <taxon>Eubacteriaceae</taxon>
        <taxon>Eubacterium</taxon>
    </lineage>
</organism>
<dbReference type="AlphaFoldDB" id="A0A6N3H9Q3"/>
<name>A0A6N3H9Q3_EUBLI</name>
<dbReference type="EMBL" id="CACRTR010000023">
    <property type="protein sequence ID" value="VYU73041.1"/>
    <property type="molecule type" value="Genomic_DNA"/>
</dbReference>
<feature type="transmembrane region" description="Helical" evidence="6">
    <location>
        <begin position="41"/>
        <end position="60"/>
    </location>
</feature>
<keyword evidence="5 6" id="KW-0472">Membrane</keyword>
<evidence type="ECO:0000313" key="7">
    <source>
        <dbReference type="EMBL" id="VYU73041.1"/>
    </source>
</evidence>
<feature type="transmembrane region" description="Helical" evidence="6">
    <location>
        <begin position="256"/>
        <end position="276"/>
    </location>
</feature>
<feature type="transmembrane region" description="Helical" evidence="6">
    <location>
        <begin position="194"/>
        <end position="214"/>
    </location>
</feature>
<dbReference type="InterPro" id="IPR050833">
    <property type="entry name" value="Poly_Biosynth_Transport"/>
</dbReference>
<dbReference type="GO" id="GO:0005886">
    <property type="term" value="C:plasma membrane"/>
    <property type="evidence" value="ECO:0007669"/>
    <property type="project" value="UniProtKB-SubCell"/>
</dbReference>
<evidence type="ECO:0000256" key="6">
    <source>
        <dbReference type="SAM" id="Phobius"/>
    </source>
</evidence>
<dbReference type="PANTHER" id="PTHR30250">
    <property type="entry name" value="PST FAMILY PREDICTED COLANIC ACID TRANSPORTER"/>
    <property type="match status" value="1"/>
</dbReference>
<feature type="transmembrane region" description="Helical" evidence="6">
    <location>
        <begin position="12"/>
        <end position="35"/>
    </location>
</feature>
<dbReference type="PANTHER" id="PTHR30250:SF26">
    <property type="entry name" value="PSMA PROTEIN"/>
    <property type="match status" value="1"/>
</dbReference>
<evidence type="ECO:0000256" key="4">
    <source>
        <dbReference type="ARBA" id="ARBA00022989"/>
    </source>
</evidence>
<protein>
    <submittedName>
        <fullName evidence="7">Polysaccharide biosynthesis protein</fullName>
    </submittedName>
</protein>
<proteinExistence type="predicted"/>
<keyword evidence="4 6" id="KW-1133">Transmembrane helix</keyword>
<sequence length="476" mass="53537">MAVNIGKKDVIWSYLGYFFNLCTNIILMPFILRAVEGNELGLWYTFLSVGTLVNLLDFGFSPTLVRNVTYAWCGAKEIKKEGASDLQGNEPNYALFFNVLQACKYVSMLIAGIALICMLTVGSAYIGYVAREIPFRVYATAWLFFSAAVFLNIFYNYWTTSLKGIGAVKQSQIAVIISKIVQIVISLFGLYSGYGIIALAVAYLLSEFIMRFIAKRFLFHYENIAEQRKKYVAKIQLNELRSLLLKIWYNAKKTGLVSLGAFVITQGNTMICSAFIGLEATASYGICLQLITVVRGVSQIFFDANQPKMINTKVSGNIEKSKKELSLAMVIYWGVFILVITVLATIGIPLVHLIRSNTPLPLFMVLFMGSYLFLEGTHGLFASYITFSNEVPYVKSSIVSAFFILVGQLFVAIFTDWGIYALMAVQAVVQLCYNNWHWPMIVLKELHMNLWEMIYLGISELLRHVKNILNAKLSAK</sequence>
<accession>A0A6N3H9Q3</accession>
<keyword evidence="3 6" id="KW-0812">Transmembrane</keyword>
<feature type="transmembrane region" description="Helical" evidence="6">
    <location>
        <begin position="325"/>
        <end position="354"/>
    </location>
</feature>